<evidence type="ECO:0000256" key="1">
    <source>
        <dbReference type="ARBA" id="ARBA00023015"/>
    </source>
</evidence>
<sequence>MTERRRRVRPRSEKVTLSVAAFTDVAVGLLQREGAGAITLRRVAAELQTGPASVYGHVSTMQELHELVLDRMLGTVDLRADLADEPRSRVEGILDSYATMLLDHRGLADLASGFIPHGENALALAEAVIGSLLRLGLSPGRAAWGYDLLMLRMTAAAAEQDRWRDLDGTKTDAAAAFRDADPLRYPNISRVRGHLFSGGRARSAWAVEAILAGIADAPDPAERMSRGGAPEFSGP</sequence>
<dbReference type="Proteomes" id="UP000571817">
    <property type="component" value="Unassembled WGS sequence"/>
</dbReference>
<accession>A0A853DI92</accession>
<keyword evidence="1" id="KW-0805">Transcription regulation</keyword>
<keyword evidence="2" id="KW-0804">Transcription</keyword>
<keyword evidence="5" id="KW-1185">Reference proteome</keyword>
<reference evidence="4 5" key="1">
    <citation type="submission" date="2020-07" db="EMBL/GenBank/DDBJ databases">
        <title>Sequencing the genomes of 1000 actinobacteria strains.</title>
        <authorList>
            <person name="Klenk H.-P."/>
        </authorList>
    </citation>
    <scope>NUCLEOTIDE SEQUENCE [LARGE SCALE GENOMIC DNA]</scope>
    <source>
        <strain evidence="4 5">DSM 29531</strain>
    </source>
</reference>
<evidence type="ECO:0000313" key="5">
    <source>
        <dbReference type="Proteomes" id="UP000571817"/>
    </source>
</evidence>
<protein>
    <submittedName>
        <fullName evidence="4">AcrR family transcriptional regulator</fullName>
    </submittedName>
</protein>
<dbReference type="Pfam" id="PF02909">
    <property type="entry name" value="TetR_C_1"/>
    <property type="match status" value="1"/>
</dbReference>
<dbReference type="InterPro" id="IPR004111">
    <property type="entry name" value="Repressor_TetR_C"/>
</dbReference>
<dbReference type="InterPro" id="IPR036271">
    <property type="entry name" value="Tet_transcr_reg_TetR-rel_C_sf"/>
</dbReference>
<dbReference type="Gene3D" id="1.10.357.10">
    <property type="entry name" value="Tetracycline Repressor, domain 2"/>
    <property type="match status" value="1"/>
</dbReference>
<evidence type="ECO:0000256" key="2">
    <source>
        <dbReference type="ARBA" id="ARBA00023163"/>
    </source>
</evidence>
<dbReference type="RefSeq" id="WP_179480465.1">
    <property type="nucleotide sequence ID" value="NZ_JACCFW010000001.1"/>
</dbReference>
<dbReference type="EMBL" id="JACCFW010000001">
    <property type="protein sequence ID" value="NYJ74521.1"/>
    <property type="molecule type" value="Genomic_DNA"/>
</dbReference>
<dbReference type="GO" id="GO:0045892">
    <property type="term" value="P:negative regulation of DNA-templated transcription"/>
    <property type="evidence" value="ECO:0007669"/>
    <property type="project" value="InterPro"/>
</dbReference>
<dbReference type="SUPFAM" id="SSF48498">
    <property type="entry name" value="Tetracyclin repressor-like, C-terminal domain"/>
    <property type="match status" value="1"/>
</dbReference>
<name>A0A853DI92_9MICO</name>
<feature type="domain" description="Tetracycline repressor TetR C-terminal" evidence="3">
    <location>
        <begin position="95"/>
        <end position="215"/>
    </location>
</feature>
<organism evidence="4 5">
    <name type="scientific">Allobranchiibius huperziae</name>
    <dbReference type="NCBI Taxonomy" id="1874116"/>
    <lineage>
        <taxon>Bacteria</taxon>
        <taxon>Bacillati</taxon>
        <taxon>Actinomycetota</taxon>
        <taxon>Actinomycetes</taxon>
        <taxon>Micrococcales</taxon>
        <taxon>Dermacoccaceae</taxon>
        <taxon>Allobranchiibius</taxon>
    </lineage>
</organism>
<gene>
    <name evidence="4" type="ORF">HNR15_001484</name>
</gene>
<dbReference type="InterPro" id="IPR009057">
    <property type="entry name" value="Homeodomain-like_sf"/>
</dbReference>
<evidence type="ECO:0000313" key="4">
    <source>
        <dbReference type="EMBL" id="NYJ74521.1"/>
    </source>
</evidence>
<comment type="caution">
    <text evidence="4">The sequence shown here is derived from an EMBL/GenBank/DDBJ whole genome shotgun (WGS) entry which is preliminary data.</text>
</comment>
<dbReference type="AlphaFoldDB" id="A0A853DI92"/>
<evidence type="ECO:0000259" key="3">
    <source>
        <dbReference type="Pfam" id="PF02909"/>
    </source>
</evidence>
<proteinExistence type="predicted"/>
<dbReference type="SUPFAM" id="SSF46689">
    <property type="entry name" value="Homeodomain-like"/>
    <property type="match status" value="1"/>
</dbReference>